<proteinExistence type="predicted"/>
<evidence type="ECO:0000313" key="3">
    <source>
        <dbReference type="Proteomes" id="UP000216339"/>
    </source>
</evidence>
<keyword evidence="3" id="KW-1185">Reference proteome</keyword>
<reference evidence="2 3" key="1">
    <citation type="submission" date="2016-11" db="EMBL/GenBank/DDBJ databases">
        <title>Study of marine rhodopsin-containing bacteria.</title>
        <authorList>
            <person name="Yoshizawa S."/>
            <person name="Kumagai Y."/>
            <person name="Kogure K."/>
        </authorList>
    </citation>
    <scope>NUCLEOTIDE SEQUENCE [LARGE SCALE GENOMIC DNA]</scope>
    <source>
        <strain evidence="2 3">SAORIC-28</strain>
    </source>
</reference>
<protein>
    <recommendedName>
        <fullName evidence="4">YndJ-like protein</fullName>
    </recommendedName>
</protein>
<feature type="transmembrane region" description="Helical" evidence="1">
    <location>
        <begin position="160"/>
        <end position="182"/>
    </location>
</feature>
<evidence type="ECO:0000256" key="1">
    <source>
        <dbReference type="SAM" id="Phobius"/>
    </source>
</evidence>
<keyword evidence="1" id="KW-1133">Transmembrane helix</keyword>
<feature type="transmembrane region" description="Helical" evidence="1">
    <location>
        <begin position="194"/>
        <end position="216"/>
    </location>
</feature>
<feature type="transmembrane region" description="Helical" evidence="1">
    <location>
        <begin position="258"/>
        <end position="279"/>
    </location>
</feature>
<feature type="transmembrane region" description="Helical" evidence="1">
    <location>
        <begin position="39"/>
        <end position="58"/>
    </location>
</feature>
<organism evidence="2 3">
    <name type="scientific">Rubrivirga marina</name>
    <dbReference type="NCBI Taxonomy" id="1196024"/>
    <lineage>
        <taxon>Bacteria</taxon>
        <taxon>Pseudomonadati</taxon>
        <taxon>Rhodothermota</taxon>
        <taxon>Rhodothermia</taxon>
        <taxon>Rhodothermales</taxon>
        <taxon>Rubricoccaceae</taxon>
        <taxon>Rubrivirga</taxon>
    </lineage>
</organism>
<feature type="transmembrane region" description="Helical" evidence="1">
    <location>
        <begin position="299"/>
        <end position="315"/>
    </location>
</feature>
<dbReference type="InterPro" id="IPR025450">
    <property type="entry name" value="YndJ-like"/>
</dbReference>
<gene>
    <name evidence="2" type="ORF">BSZ37_01460</name>
</gene>
<feature type="transmembrane region" description="Helical" evidence="1">
    <location>
        <begin position="70"/>
        <end position="88"/>
    </location>
</feature>
<evidence type="ECO:0000313" key="2">
    <source>
        <dbReference type="EMBL" id="PAP75202.1"/>
    </source>
</evidence>
<dbReference type="AlphaFoldDB" id="A0A271IVH6"/>
<evidence type="ECO:0008006" key="4">
    <source>
        <dbReference type="Google" id="ProtNLM"/>
    </source>
</evidence>
<dbReference type="EMBL" id="MQWD01000001">
    <property type="protein sequence ID" value="PAP75202.1"/>
    <property type="molecule type" value="Genomic_DNA"/>
</dbReference>
<dbReference type="Proteomes" id="UP000216339">
    <property type="component" value="Unassembled WGS sequence"/>
</dbReference>
<keyword evidence="1" id="KW-0472">Membrane</keyword>
<dbReference type="RefSeq" id="WP_095508839.1">
    <property type="nucleotide sequence ID" value="NZ_MQWD01000001.1"/>
</dbReference>
<name>A0A271IVH6_9BACT</name>
<feature type="transmembrane region" description="Helical" evidence="1">
    <location>
        <begin position="228"/>
        <end position="246"/>
    </location>
</feature>
<comment type="caution">
    <text evidence="2">The sequence shown here is derived from an EMBL/GenBank/DDBJ whole genome shotgun (WGS) entry which is preliminary data.</text>
</comment>
<feature type="transmembrane region" description="Helical" evidence="1">
    <location>
        <begin position="125"/>
        <end position="148"/>
    </location>
</feature>
<sequence>MPALSQRLARLAFAGMLGWLALLFLPLATAPGPAEEAGHLLLLAPLVLVPLYLTASVPASFEPAPRSLDVASWLLLPGMLGAAGSLLVPVGLVAGLLAAPWLLAAAAVAVWSVRRGLRLWREGALDAAEAALVLGWATLPGGALWLVLARSGAPTDYTGLIVLLTAVHFHYAGCLVLVWAGLLGRTLPASLRGLHRVLGVGLAVGFWGVAAGIALIRGPAGGSTVETVAVVVLAASAIGAGGLGLVRAGRIEDRMAGLMIAVSGGVLILAMGFALWFHLGARVGADAPDVAQMVSRHGWLNAFFGLWGALGWRRLRPRPAAAVR</sequence>
<keyword evidence="1" id="KW-0812">Transmembrane</keyword>
<dbReference type="Pfam" id="PF14158">
    <property type="entry name" value="YndJ"/>
    <property type="match status" value="1"/>
</dbReference>
<feature type="transmembrane region" description="Helical" evidence="1">
    <location>
        <begin position="94"/>
        <end position="113"/>
    </location>
</feature>
<dbReference type="OrthoDB" id="158203at2"/>
<accession>A0A271IVH6</accession>